<evidence type="ECO:0000256" key="1">
    <source>
        <dbReference type="SAM" id="MobiDB-lite"/>
    </source>
</evidence>
<sequence>MHETARDIKPSTIWRGAKTQRPATARAPANSGGGLHYARYGGLYGYWRSTRATSSALGGIIYWVFESYYWFWIGSLRKLLRFSCVHSAVGRYANEVIPPPTAAAPPDGRPARRRTERDERRSRTESTKRIRSLHGGIYLKRCCKNGTFASTNLTLFAKRDNAKGLARAAGTRAGQAERFSRKSAYFRNKRVINRRFQHCNSLTIHEHTNKCFVLVLPHLDPPHGAVP</sequence>
<keyword evidence="2" id="KW-0812">Transmembrane</keyword>
<keyword evidence="4" id="KW-1185">Reference proteome</keyword>
<feature type="region of interest" description="Disordered" evidence="1">
    <location>
        <begin position="1"/>
        <end position="30"/>
    </location>
</feature>
<keyword evidence="2" id="KW-0472">Membrane</keyword>
<proteinExistence type="predicted"/>
<gene>
    <name evidence="3" type="ORF">EVAR_43225_1</name>
</gene>
<evidence type="ECO:0000313" key="4">
    <source>
        <dbReference type="Proteomes" id="UP000299102"/>
    </source>
</evidence>
<organism evidence="3 4">
    <name type="scientific">Eumeta variegata</name>
    <name type="common">Bagworm moth</name>
    <name type="synonym">Eumeta japonica</name>
    <dbReference type="NCBI Taxonomy" id="151549"/>
    <lineage>
        <taxon>Eukaryota</taxon>
        <taxon>Metazoa</taxon>
        <taxon>Ecdysozoa</taxon>
        <taxon>Arthropoda</taxon>
        <taxon>Hexapoda</taxon>
        <taxon>Insecta</taxon>
        <taxon>Pterygota</taxon>
        <taxon>Neoptera</taxon>
        <taxon>Endopterygota</taxon>
        <taxon>Lepidoptera</taxon>
        <taxon>Glossata</taxon>
        <taxon>Ditrysia</taxon>
        <taxon>Tineoidea</taxon>
        <taxon>Psychidae</taxon>
        <taxon>Oiketicinae</taxon>
        <taxon>Eumeta</taxon>
    </lineage>
</organism>
<evidence type="ECO:0000313" key="3">
    <source>
        <dbReference type="EMBL" id="GBP54200.1"/>
    </source>
</evidence>
<accession>A0A4C1WTL3</accession>
<name>A0A4C1WTL3_EUMVA</name>
<protein>
    <submittedName>
        <fullName evidence="3">Uncharacterized protein</fullName>
    </submittedName>
</protein>
<feature type="compositionally biased region" description="Basic and acidic residues" evidence="1">
    <location>
        <begin position="109"/>
        <end position="128"/>
    </location>
</feature>
<keyword evidence="2" id="KW-1133">Transmembrane helix</keyword>
<dbReference type="AlphaFoldDB" id="A0A4C1WTL3"/>
<feature type="transmembrane region" description="Helical" evidence="2">
    <location>
        <begin position="52"/>
        <end position="71"/>
    </location>
</feature>
<evidence type="ECO:0000256" key="2">
    <source>
        <dbReference type="SAM" id="Phobius"/>
    </source>
</evidence>
<reference evidence="3 4" key="1">
    <citation type="journal article" date="2019" name="Commun. Biol.">
        <title>The bagworm genome reveals a unique fibroin gene that provides high tensile strength.</title>
        <authorList>
            <person name="Kono N."/>
            <person name="Nakamura H."/>
            <person name="Ohtoshi R."/>
            <person name="Tomita M."/>
            <person name="Numata K."/>
            <person name="Arakawa K."/>
        </authorList>
    </citation>
    <scope>NUCLEOTIDE SEQUENCE [LARGE SCALE GENOMIC DNA]</scope>
</reference>
<dbReference type="EMBL" id="BGZK01000641">
    <property type="protein sequence ID" value="GBP54200.1"/>
    <property type="molecule type" value="Genomic_DNA"/>
</dbReference>
<feature type="region of interest" description="Disordered" evidence="1">
    <location>
        <begin position="96"/>
        <end position="129"/>
    </location>
</feature>
<comment type="caution">
    <text evidence="3">The sequence shown here is derived from an EMBL/GenBank/DDBJ whole genome shotgun (WGS) entry which is preliminary data.</text>
</comment>
<dbReference type="Proteomes" id="UP000299102">
    <property type="component" value="Unassembled WGS sequence"/>
</dbReference>